<name>A0A4Y1RK28_PRUDU</name>
<dbReference type="EMBL" id="AP019302">
    <property type="protein sequence ID" value="BBH04700.1"/>
    <property type="molecule type" value="Genomic_DNA"/>
</dbReference>
<feature type="region of interest" description="Disordered" evidence="1">
    <location>
        <begin position="534"/>
        <end position="563"/>
    </location>
</feature>
<dbReference type="PANTHER" id="PTHR37393">
    <property type="entry name" value="AT-RICH INTERACTIVE DOMAIN-CONTAINING PROTEIN 1A-LIKE"/>
    <property type="match status" value="1"/>
</dbReference>
<protein>
    <submittedName>
        <fullName evidence="2">Uncharacterized protein</fullName>
    </submittedName>
</protein>
<organism evidence="2">
    <name type="scientific">Prunus dulcis</name>
    <name type="common">Almond</name>
    <name type="synonym">Amygdalus dulcis</name>
    <dbReference type="NCBI Taxonomy" id="3755"/>
    <lineage>
        <taxon>Eukaryota</taxon>
        <taxon>Viridiplantae</taxon>
        <taxon>Streptophyta</taxon>
        <taxon>Embryophyta</taxon>
        <taxon>Tracheophyta</taxon>
        <taxon>Spermatophyta</taxon>
        <taxon>Magnoliopsida</taxon>
        <taxon>eudicotyledons</taxon>
        <taxon>Gunneridae</taxon>
        <taxon>Pentapetalae</taxon>
        <taxon>rosids</taxon>
        <taxon>fabids</taxon>
        <taxon>Rosales</taxon>
        <taxon>Rosaceae</taxon>
        <taxon>Amygdaloideae</taxon>
        <taxon>Amygdaleae</taxon>
        <taxon>Prunus</taxon>
    </lineage>
</organism>
<proteinExistence type="predicted"/>
<feature type="compositionally biased region" description="Polar residues" evidence="1">
    <location>
        <begin position="534"/>
        <end position="545"/>
    </location>
</feature>
<feature type="compositionally biased region" description="Polar residues" evidence="1">
    <location>
        <begin position="58"/>
        <end position="72"/>
    </location>
</feature>
<feature type="compositionally biased region" description="Low complexity" evidence="1">
    <location>
        <begin position="37"/>
        <end position="57"/>
    </location>
</feature>
<feature type="region of interest" description="Disordered" evidence="1">
    <location>
        <begin position="674"/>
        <end position="729"/>
    </location>
</feature>
<feature type="compositionally biased region" description="Basic and acidic residues" evidence="1">
    <location>
        <begin position="674"/>
        <end position="689"/>
    </location>
</feature>
<evidence type="ECO:0000256" key="1">
    <source>
        <dbReference type="SAM" id="MobiDB-lite"/>
    </source>
</evidence>
<evidence type="ECO:0000313" key="2">
    <source>
        <dbReference type="EMBL" id="BBH04700.1"/>
    </source>
</evidence>
<feature type="region of interest" description="Disordered" evidence="1">
    <location>
        <begin position="774"/>
        <end position="796"/>
    </location>
</feature>
<feature type="compositionally biased region" description="Low complexity" evidence="1">
    <location>
        <begin position="132"/>
        <end position="165"/>
    </location>
</feature>
<feature type="compositionally biased region" description="Polar residues" evidence="1">
    <location>
        <begin position="704"/>
        <end position="715"/>
    </location>
</feature>
<feature type="compositionally biased region" description="Low complexity" evidence="1">
    <location>
        <begin position="172"/>
        <end position="183"/>
    </location>
</feature>
<reference evidence="2" key="1">
    <citation type="journal article" date="2019" name="Science">
        <title>Mutation of a bHLH transcription factor allowed almond domestication.</title>
        <authorList>
            <person name="Sanchez-Perez R."/>
            <person name="Pavan S."/>
            <person name="Mazzeo R."/>
            <person name="Moldovan C."/>
            <person name="Aiese Cigliano R."/>
            <person name="Del Cueto J."/>
            <person name="Ricciardi F."/>
            <person name="Lotti C."/>
            <person name="Ricciardi L."/>
            <person name="Dicenta F."/>
            <person name="Lopez-Marques R.L."/>
            <person name="Lindberg Moller B."/>
        </authorList>
    </citation>
    <scope>NUCLEOTIDE SEQUENCE</scope>
</reference>
<feature type="compositionally biased region" description="Basic and acidic residues" evidence="1">
    <location>
        <begin position="583"/>
        <end position="606"/>
    </location>
</feature>
<feature type="region of interest" description="Disordered" evidence="1">
    <location>
        <begin position="132"/>
        <end position="183"/>
    </location>
</feature>
<accession>A0A4Y1RK28</accession>
<gene>
    <name evidence="2" type="ORF">Prudu_015905</name>
</gene>
<dbReference type="PANTHER" id="PTHR37393:SF1">
    <property type="entry name" value="AT-RICH INTERACTIVE DOMAIN-CONTAINING PROTEIN 1A-LIKE"/>
    <property type="match status" value="1"/>
</dbReference>
<sequence length="1313" mass="143708">MLCNRCGIQIVHRQVQEHAQNCPGVQPQAQQVEGALDTSASGTSATADQTQAATQSGIATSQAQVSQTTSVTAPGPDPNQKANSSSQAVVQAAVPSAEQWYQHQQQYQQYYQQYPGYDPYQQQYQNYYPYQQPAVSQSQQQHLQSHPPYGTVQHQSQTFLQSQPQTQPPLQPQLSQSQAQAQPQSQIQPHMCRLLLPLKLKIRHKLTNSSNFTLQCRLTRQLMGSHTLNPYHIFKLHPIHSHILNMYKCLIISKPKFSNIPSPSFSRNSIPFLNPNLIHNLSNRHSFNNIPTQSPTSPFSAHEWYHPASDTTSIISCSDWQSLVPSTSPSPTSAVRSPTTTYYALAISWNASLPVTNSRSNTESVPSTTPTYAAASISYNSSKPAAASFVAFSWSNPKHQSCTTAACSLLWSPTWEYCPPAPSYAGSSTTDSSAIFPPPAFCTTATTYTATSQGQSHSFPQHIHASAQSQQNVTLSQGIQHTQSNLGGRPMMPIHGVQSQTYAQTAGGVYMRPMHPAANLPSTNQNNMVRTNNLVQSGANSGPTTSERQAEQESEFSAQQNAKKVVHDVGTASAVVADAEVKTAKSETDMKSIDNENKPTGEDKTNQGDTSSKVIPDIRALENGESVSKSMLKEEGVDGTLDHSSNGKLGEVVAEGVKDVSISDMKQRELKEIPSEEAQLREEQGRMLQKDASGNPQPFIGTDEGSQAVSTSAPISDQGKHLPHHGPTTLPQRPGAPLLLQVPPGPPCHTQGPGPHLRPPGPAHVPGQPFHSSEHFQPHGGNLGFGASSGRASQYGPQGSIELQSVTPHGPYNEGHLPLPPTSAFDSHGGMMSRAAPIGQPSGIHPNMLRMNGTPGVDSSSTHGPRDERFKAFPGERLNPFPVDPTRHVIDRVEFEDDLKQFPRPSYLDSEPVAKFGNYSSRPFDRAPHGFKYDSGPHTDPVAGTAPSRFLSPYRLGGSVHGNDAGDFGRMEPTHGHPDFVGRRLVDGLAPRSPVRDYPGLPPHGFRGFGPDDFDGREFHRFGDPLGNQFHEGRFSNLPGHFRRGEFEGPGNLRMVDHRRNDFIGQDGHPGHLRRGDHLGPRNLREPLGFGSRHSHMGDMAGPGNFESFRGSRPNHPRLGEPGFRSSFSLQRFPNDGTYTGDLESFDHSRKRKPASMGWCRICKVDCETVEGLDLHSQTREHQKMAMDMVRSIKQNAKKQKLTSGDQSLLEDANKSKIPVAAMLMEMLATIPDFKFWKGTSVCNYTGKIEVTLKKKVREPKELVSRDSFMLLSFQFDLSFFGEADYVRAESLAERFTLSSVFDVGVCGSPQAV</sequence>
<feature type="region of interest" description="Disordered" evidence="1">
    <location>
        <begin position="583"/>
        <end position="627"/>
    </location>
</feature>
<feature type="region of interest" description="Disordered" evidence="1">
    <location>
        <begin position="33"/>
        <end position="89"/>
    </location>
</feature>